<evidence type="ECO:0000256" key="1">
    <source>
        <dbReference type="ARBA" id="ARBA00022737"/>
    </source>
</evidence>
<protein>
    <submittedName>
        <fullName evidence="4">Ankyrin</fullName>
    </submittedName>
</protein>
<dbReference type="PANTHER" id="PTHR24198">
    <property type="entry name" value="ANKYRIN REPEAT AND PROTEIN KINASE DOMAIN-CONTAINING PROTEIN"/>
    <property type="match status" value="1"/>
</dbReference>
<dbReference type="AlphaFoldDB" id="A0A6A6DJS6"/>
<keyword evidence="1" id="KW-0677">Repeat</keyword>
<keyword evidence="2 3" id="KW-0040">ANK repeat</keyword>
<evidence type="ECO:0000313" key="4">
    <source>
        <dbReference type="EMBL" id="KAF2178662.1"/>
    </source>
</evidence>
<dbReference type="PROSITE" id="PS50088">
    <property type="entry name" value="ANK_REPEAT"/>
    <property type="match status" value="2"/>
</dbReference>
<name>A0A6A6DJS6_9PEZI</name>
<dbReference type="SUPFAM" id="SSF48403">
    <property type="entry name" value="Ankyrin repeat"/>
    <property type="match status" value="1"/>
</dbReference>
<evidence type="ECO:0000256" key="2">
    <source>
        <dbReference type="ARBA" id="ARBA00023043"/>
    </source>
</evidence>
<dbReference type="SMART" id="SM00248">
    <property type="entry name" value="ANK"/>
    <property type="match status" value="5"/>
</dbReference>
<dbReference type="PROSITE" id="PS50297">
    <property type="entry name" value="ANK_REP_REGION"/>
    <property type="match status" value="2"/>
</dbReference>
<dbReference type="EMBL" id="ML994674">
    <property type="protein sequence ID" value="KAF2178662.1"/>
    <property type="molecule type" value="Genomic_DNA"/>
</dbReference>
<dbReference type="InterPro" id="IPR036770">
    <property type="entry name" value="Ankyrin_rpt-contain_sf"/>
</dbReference>
<keyword evidence="5" id="KW-1185">Reference proteome</keyword>
<evidence type="ECO:0000313" key="5">
    <source>
        <dbReference type="Proteomes" id="UP000800200"/>
    </source>
</evidence>
<dbReference type="InterPro" id="IPR002110">
    <property type="entry name" value="Ankyrin_rpt"/>
</dbReference>
<gene>
    <name evidence="4" type="ORF">K469DRAFT_466602</name>
</gene>
<feature type="repeat" description="ANK" evidence="3">
    <location>
        <begin position="1"/>
        <end position="32"/>
    </location>
</feature>
<dbReference type="Pfam" id="PF00023">
    <property type="entry name" value="Ank"/>
    <property type="match status" value="1"/>
</dbReference>
<feature type="repeat" description="ANK" evidence="3">
    <location>
        <begin position="213"/>
        <end position="245"/>
    </location>
</feature>
<accession>A0A6A6DJS6</accession>
<dbReference type="Proteomes" id="UP000800200">
    <property type="component" value="Unassembled WGS sequence"/>
</dbReference>
<dbReference type="OrthoDB" id="195446at2759"/>
<feature type="non-terminal residue" evidence="4">
    <location>
        <position position="256"/>
    </location>
</feature>
<evidence type="ECO:0000256" key="3">
    <source>
        <dbReference type="PROSITE-ProRule" id="PRU00023"/>
    </source>
</evidence>
<dbReference type="PANTHER" id="PTHR24198:SF165">
    <property type="entry name" value="ANKYRIN REPEAT-CONTAINING PROTEIN-RELATED"/>
    <property type="match status" value="1"/>
</dbReference>
<dbReference type="Pfam" id="PF12796">
    <property type="entry name" value="Ank_2"/>
    <property type="match status" value="2"/>
</dbReference>
<proteinExistence type="predicted"/>
<organism evidence="4 5">
    <name type="scientific">Zopfia rhizophila CBS 207.26</name>
    <dbReference type="NCBI Taxonomy" id="1314779"/>
    <lineage>
        <taxon>Eukaryota</taxon>
        <taxon>Fungi</taxon>
        <taxon>Dikarya</taxon>
        <taxon>Ascomycota</taxon>
        <taxon>Pezizomycotina</taxon>
        <taxon>Dothideomycetes</taxon>
        <taxon>Dothideomycetes incertae sedis</taxon>
        <taxon>Zopfiaceae</taxon>
        <taxon>Zopfia</taxon>
    </lineage>
</organism>
<dbReference type="Gene3D" id="1.25.40.20">
    <property type="entry name" value="Ankyrin repeat-containing domain"/>
    <property type="match status" value="3"/>
</dbReference>
<sequence length="256" mass="28653">GTTRLHYAVKEGYEVAVQYFIEKGDPLDSKDKNGNTALHYATHYGHTKLTLLKLGVDPNRPDDKGNMPLVRAIERRRKYSVKALLEYGANPNVQCAYPSLVYRLLTKMPIPPDGHSDPPCNDLDIAELLLLHGADPFFRDENQRTLLHCLVQNAGHSEARIEYSLIKLLLKKGVDIDAMDFRNYLRNSTLKHNQGSKDDAQSNILEINARDKFGCTALHYAVLVGEVHIVRALVEAKADITITNNEGDTPLVIALK</sequence>
<dbReference type="PRINTS" id="PR01415">
    <property type="entry name" value="ANKYRIN"/>
</dbReference>
<reference evidence="4" key="1">
    <citation type="journal article" date="2020" name="Stud. Mycol.">
        <title>101 Dothideomycetes genomes: a test case for predicting lifestyles and emergence of pathogens.</title>
        <authorList>
            <person name="Haridas S."/>
            <person name="Albert R."/>
            <person name="Binder M."/>
            <person name="Bloem J."/>
            <person name="Labutti K."/>
            <person name="Salamov A."/>
            <person name="Andreopoulos B."/>
            <person name="Baker S."/>
            <person name="Barry K."/>
            <person name="Bills G."/>
            <person name="Bluhm B."/>
            <person name="Cannon C."/>
            <person name="Castanera R."/>
            <person name="Culley D."/>
            <person name="Daum C."/>
            <person name="Ezra D."/>
            <person name="Gonzalez J."/>
            <person name="Henrissat B."/>
            <person name="Kuo A."/>
            <person name="Liang C."/>
            <person name="Lipzen A."/>
            <person name="Lutzoni F."/>
            <person name="Magnuson J."/>
            <person name="Mondo S."/>
            <person name="Nolan M."/>
            <person name="Ohm R."/>
            <person name="Pangilinan J."/>
            <person name="Park H.-J."/>
            <person name="Ramirez L."/>
            <person name="Alfaro M."/>
            <person name="Sun H."/>
            <person name="Tritt A."/>
            <person name="Yoshinaga Y."/>
            <person name="Zwiers L.-H."/>
            <person name="Turgeon B."/>
            <person name="Goodwin S."/>
            <person name="Spatafora J."/>
            <person name="Crous P."/>
            <person name="Grigoriev I."/>
        </authorList>
    </citation>
    <scope>NUCLEOTIDE SEQUENCE</scope>
    <source>
        <strain evidence="4">CBS 207.26</strain>
    </source>
</reference>
<feature type="non-terminal residue" evidence="4">
    <location>
        <position position="1"/>
    </location>
</feature>